<dbReference type="AlphaFoldDB" id="A0A0E9SDQ4"/>
<protein>
    <submittedName>
        <fullName evidence="1">Uncharacterized protein</fullName>
    </submittedName>
</protein>
<sequence length="48" mass="5403">MATLVNNLPGLCKYSDKNLWDNVVSEARNNSVNCFGIQMKHKGFDNCL</sequence>
<organism evidence="1">
    <name type="scientific">Anguilla anguilla</name>
    <name type="common">European freshwater eel</name>
    <name type="synonym">Muraena anguilla</name>
    <dbReference type="NCBI Taxonomy" id="7936"/>
    <lineage>
        <taxon>Eukaryota</taxon>
        <taxon>Metazoa</taxon>
        <taxon>Chordata</taxon>
        <taxon>Craniata</taxon>
        <taxon>Vertebrata</taxon>
        <taxon>Euteleostomi</taxon>
        <taxon>Actinopterygii</taxon>
        <taxon>Neopterygii</taxon>
        <taxon>Teleostei</taxon>
        <taxon>Anguilliformes</taxon>
        <taxon>Anguillidae</taxon>
        <taxon>Anguilla</taxon>
    </lineage>
</organism>
<proteinExistence type="predicted"/>
<dbReference type="EMBL" id="GBXM01069777">
    <property type="protein sequence ID" value="JAH38800.1"/>
    <property type="molecule type" value="Transcribed_RNA"/>
</dbReference>
<reference evidence="1" key="1">
    <citation type="submission" date="2014-11" db="EMBL/GenBank/DDBJ databases">
        <authorList>
            <person name="Amaro Gonzalez C."/>
        </authorList>
    </citation>
    <scope>NUCLEOTIDE SEQUENCE</scope>
</reference>
<accession>A0A0E9SDQ4</accession>
<name>A0A0E9SDQ4_ANGAN</name>
<reference evidence="1" key="2">
    <citation type="journal article" date="2015" name="Fish Shellfish Immunol.">
        <title>Early steps in the European eel (Anguilla anguilla)-Vibrio vulnificus interaction in the gills: Role of the RtxA13 toxin.</title>
        <authorList>
            <person name="Callol A."/>
            <person name="Pajuelo D."/>
            <person name="Ebbesson L."/>
            <person name="Teles M."/>
            <person name="MacKenzie S."/>
            <person name="Amaro C."/>
        </authorList>
    </citation>
    <scope>NUCLEOTIDE SEQUENCE</scope>
</reference>
<evidence type="ECO:0000313" key="1">
    <source>
        <dbReference type="EMBL" id="JAH38800.1"/>
    </source>
</evidence>